<keyword evidence="1" id="KW-0479">Metal-binding</keyword>
<evidence type="ECO:0000256" key="1">
    <source>
        <dbReference type="PROSITE-ProRule" id="PRU00723"/>
    </source>
</evidence>
<sequence length="253" mass="28263">MADDAPICRDYHLGRCLRGSQCNLSHPANLDPNIPKEIDYQVCNEVGQGCMRCLQAGYPRDKKTRDHNDPKDPCSECRHFGGPGCKCILARNTSQNDALHPIMLYGAIREYAYGLPPFKHREEPKADGKIPSSMPANEIKSDWTGAFKDKLLATPDVLPPQVRRRPRAYLIPPRESTTKREMRDWHARHPPSDNTASSAMFFAFSPASMQHTMASLAQSSAIRPQGPIISTTGINNVSLFLLRLAISLFFHPP</sequence>
<evidence type="ECO:0000259" key="2">
    <source>
        <dbReference type="PROSITE" id="PS50103"/>
    </source>
</evidence>
<evidence type="ECO:0000313" key="3">
    <source>
        <dbReference type="EMBL" id="KAG9986439.1"/>
    </source>
</evidence>
<dbReference type="AlphaFoldDB" id="A0A9P8JY62"/>
<proteinExistence type="predicted"/>
<gene>
    <name evidence="3" type="ORF">KCU98_g4035</name>
</gene>
<dbReference type="InterPro" id="IPR000571">
    <property type="entry name" value="Znf_CCCH"/>
</dbReference>
<feature type="domain" description="C3H1-type" evidence="2">
    <location>
        <begin position="2"/>
        <end position="29"/>
    </location>
</feature>
<evidence type="ECO:0000313" key="4">
    <source>
        <dbReference type="Proteomes" id="UP000729357"/>
    </source>
</evidence>
<reference evidence="3" key="1">
    <citation type="journal article" date="2021" name="J Fungi (Basel)">
        <title>Virulence traits and population genomics of the black yeast Aureobasidium melanogenum.</title>
        <authorList>
            <person name="Cernosa A."/>
            <person name="Sun X."/>
            <person name="Gostincar C."/>
            <person name="Fang C."/>
            <person name="Gunde-Cimerman N."/>
            <person name="Song Z."/>
        </authorList>
    </citation>
    <scope>NUCLEOTIDE SEQUENCE</scope>
    <source>
        <strain evidence="3">EXF-9298</strain>
    </source>
</reference>
<dbReference type="EMBL" id="JAHFXS010000307">
    <property type="protein sequence ID" value="KAG9986439.1"/>
    <property type="molecule type" value="Genomic_DNA"/>
</dbReference>
<dbReference type="Gene3D" id="3.30.1370.210">
    <property type="match status" value="1"/>
</dbReference>
<dbReference type="GO" id="GO:0008270">
    <property type="term" value="F:zinc ion binding"/>
    <property type="evidence" value="ECO:0007669"/>
    <property type="project" value="UniProtKB-KW"/>
</dbReference>
<comment type="caution">
    <text evidence="3">The sequence shown here is derived from an EMBL/GenBank/DDBJ whole genome shotgun (WGS) entry which is preliminary data.</text>
</comment>
<feature type="non-terminal residue" evidence="3">
    <location>
        <position position="253"/>
    </location>
</feature>
<organism evidence="3 4">
    <name type="scientific">Aureobasidium melanogenum</name>
    <name type="common">Aureobasidium pullulans var. melanogenum</name>
    <dbReference type="NCBI Taxonomy" id="46634"/>
    <lineage>
        <taxon>Eukaryota</taxon>
        <taxon>Fungi</taxon>
        <taxon>Dikarya</taxon>
        <taxon>Ascomycota</taxon>
        <taxon>Pezizomycotina</taxon>
        <taxon>Dothideomycetes</taxon>
        <taxon>Dothideomycetidae</taxon>
        <taxon>Dothideales</taxon>
        <taxon>Saccotheciaceae</taxon>
        <taxon>Aureobasidium</taxon>
    </lineage>
</organism>
<protein>
    <recommendedName>
        <fullName evidence="2">C3H1-type domain-containing protein</fullName>
    </recommendedName>
</protein>
<keyword evidence="1" id="KW-0862">Zinc</keyword>
<reference evidence="3" key="2">
    <citation type="submission" date="2021-08" db="EMBL/GenBank/DDBJ databases">
        <authorList>
            <person name="Gostincar C."/>
            <person name="Sun X."/>
            <person name="Song Z."/>
            <person name="Gunde-Cimerman N."/>
        </authorList>
    </citation>
    <scope>NUCLEOTIDE SEQUENCE</scope>
    <source>
        <strain evidence="3">EXF-9298</strain>
    </source>
</reference>
<keyword evidence="1" id="KW-0863">Zinc-finger</keyword>
<dbReference type="Proteomes" id="UP000729357">
    <property type="component" value="Unassembled WGS sequence"/>
</dbReference>
<accession>A0A9P8JY62</accession>
<feature type="zinc finger region" description="C3H1-type" evidence="1">
    <location>
        <begin position="2"/>
        <end position="29"/>
    </location>
</feature>
<dbReference type="PROSITE" id="PS50103">
    <property type="entry name" value="ZF_C3H1"/>
    <property type="match status" value="1"/>
</dbReference>
<name>A0A9P8JY62_AURME</name>
<keyword evidence="4" id="KW-1185">Reference proteome</keyword>